<dbReference type="AlphaFoldDB" id="A0A4R3K3Z6"/>
<evidence type="ECO:0000313" key="3">
    <source>
        <dbReference type="Proteomes" id="UP000295188"/>
    </source>
</evidence>
<accession>A0A4R3K3Z6</accession>
<dbReference type="RefSeq" id="WP_132550775.1">
    <property type="nucleotide sequence ID" value="NZ_SMAA01000015.1"/>
</dbReference>
<dbReference type="PANTHER" id="PTHR42956:SF1">
    <property type="entry name" value="NITROGENASE IRON-MOLYBDENUM COFACTOR BIOSYNTHESIS PROTEIN NIFE"/>
    <property type="match status" value="1"/>
</dbReference>
<proteinExistence type="predicted"/>
<evidence type="ECO:0000259" key="1">
    <source>
        <dbReference type="Pfam" id="PF00148"/>
    </source>
</evidence>
<keyword evidence="3" id="KW-1185">Reference proteome</keyword>
<reference evidence="2 3" key="1">
    <citation type="submission" date="2019-03" db="EMBL/GenBank/DDBJ databases">
        <title>Genomic Encyclopedia of Type Strains, Phase IV (KMG-IV): sequencing the most valuable type-strain genomes for metagenomic binning, comparative biology and taxonomic classification.</title>
        <authorList>
            <person name="Goeker M."/>
        </authorList>
    </citation>
    <scope>NUCLEOTIDE SEQUENCE [LARGE SCALE GENOMIC DNA]</scope>
    <source>
        <strain evidence="2 3">DSM 20467</strain>
    </source>
</reference>
<comment type="caution">
    <text evidence="2">The sequence shown here is derived from an EMBL/GenBank/DDBJ whole genome shotgun (WGS) entry which is preliminary data.</text>
</comment>
<dbReference type="Gene3D" id="3.40.50.1980">
    <property type="entry name" value="Nitrogenase molybdenum iron protein domain"/>
    <property type="match status" value="3"/>
</dbReference>
<feature type="domain" description="Nitrogenase/oxidoreductase component 1" evidence="1">
    <location>
        <begin position="16"/>
        <end position="437"/>
    </location>
</feature>
<dbReference type="OrthoDB" id="9767044at2"/>
<evidence type="ECO:0000313" key="2">
    <source>
        <dbReference type="EMBL" id="TCS77469.1"/>
    </source>
</evidence>
<organism evidence="2 3">
    <name type="scientific">Pectinatus cerevisiiphilus</name>
    <dbReference type="NCBI Taxonomy" id="86956"/>
    <lineage>
        <taxon>Bacteria</taxon>
        <taxon>Bacillati</taxon>
        <taxon>Bacillota</taxon>
        <taxon>Negativicutes</taxon>
        <taxon>Selenomonadales</taxon>
        <taxon>Selenomonadaceae</taxon>
        <taxon>Pectinatus</taxon>
    </lineage>
</organism>
<protein>
    <submittedName>
        <fullName evidence="2">Nitrogenase molybdenum-iron protein beta chain</fullName>
    </submittedName>
</protein>
<gene>
    <name evidence="2" type="ORF">EDC37_11512</name>
</gene>
<dbReference type="EMBL" id="SMAA01000015">
    <property type="protein sequence ID" value="TCS77469.1"/>
    <property type="molecule type" value="Genomic_DNA"/>
</dbReference>
<sequence length="449" mass="49016">MSDIIEQPRYGCALSAQQTVLAIPRALPIVHAGPGCASKSFAFAATGAGFQGEGYGGGSHISSTNTGESEVIFGGETSLAKEIKGALQILDGDLFVVLSGCTSDIVGDDSIAVAERFAAQGYPVVGTETAGFKGSSYYGHEIVIKSIIEQFIGSVEPKVQRGLVNVFAVVPFQDPFWRGDLEEIKRVLTGIGLEVNILFGNGSAGISEWANIPNAQFNLLISPSTGIDIVKLLQEKYDTPYLQYPLLPVGAKETSQFLRDVSVFAGLSPIRTERFIKEEEKRFYDYFISVSDFIGEYWNNLPVDFYTVGDSIYAPGISAFLVDELGLTPKKIYLTDELKPEWQQIITESLSARDRKLVTALTFENDGGRIEADIRQSADKAKRSIILGSSWEKFLALDIGSLYAYLSLPLDETVILNDTYTGYNGGLHLMSEIYSAVFKRKTATSRSIF</sequence>
<dbReference type="InterPro" id="IPR049939">
    <property type="entry name" value="NifE-like"/>
</dbReference>
<dbReference type="Pfam" id="PF00148">
    <property type="entry name" value="Oxidored_nitro"/>
    <property type="match status" value="1"/>
</dbReference>
<dbReference type="InterPro" id="IPR000510">
    <property type="entry name" value="Nase/OxRdtase_comp1"/>
</dbReference>
<dbReference type="PANTHER" id="PTHR42956">
    <property type="entry name" value="NITROGENASE IRON-MOLYBDENUM COFACTOR BIOSYNTHESIS PROTEIN NIFE"/>
    <property type="match status" value="1"/>
</dbReference>
<dbReference type="SUPFAM" id="SSF53807">
    <property type="entry name" value="Helical backbone' metal receptor"/>
    <property type="match status" value="1"/>
</dbReference>
<dbReference type="Proteomes" id="UP000295188">
    <property type="component" value="Unassembled WGS sequence"/>
</dbReference>
<dbReference type="GO" id="GO:0016491">
    <property type="term" value="F:oxidoreductase activity"/>
    <property type="evidence" value="ECO:0007669"/>
    <property type="project" value="InterPro"/>
</dbReference>
<name>A0A4R3K3Z6_9FIRM</name>